<name>A0A9N9IIQ4_9GLOM</name>
<accession>A0A9N9IIQ4</accession>
<evidence type="ECO:0000313" key="4">
    <source>
        <dbReference type="Proteomes" id="UP000789342"/>
    </source>
</evidence>
<dbReference type="EMBL" id="CAJVPV010028853">
    <property type="protein sequence ID" value="CAG8737359.1"/>
    <property type="molecule type" value="Genomic_DNA"/>
</dbReference>
<dbReference type="AlphaFoldDB" id="A0A9N9IIQ4"/>
<dbReference type="Pfam" id="PF03184">
    <property type="entry name" value="DDE_1"/>
    <property type="match status" value="1"/>
</dbReference>
<proteinExistence type="predicted"/>
<dbReference type="OrthoDB" id="2363968at2759"/>
<comment type="caution">
    <text evidence="3">The sequence shown here is derived from an EMBL/GenBank/DDBJ whole genome shotgun (WGS) entry which is preliminary data.</text>
</comment>
<keyword evidence="1" id="KW-0175">Coiled coil</keyword>
<feature type="non-terminal residue" evidence="3">
    <location>
        <position position="174"/>
    </location>
</feature>
<feature type="non-terminal residue" evidence="3">
    <location>
        <position position="1"/>
    </location>
</feature>
<reference evidence="3" key="1">
    <citation type="submission" date="2021-06" db="EMBL/GenBank/DDBJ databases">
        <authorList>
            <person name="Kallberg Y."/>
            <person name="Tangrot J."/>
            <person name="Rosling A."/>
        </authorList>
    </citation>
    <scope>NUCLEOTIDE SEQUENCE</scope>
    <source>
        <strain evidence="3">CL551</strain>
    </source>
</reference>
<organism evidence="3 4">
    <name type="scientific">Acaulospora morrowiae</name>
    <dbReference type="NCBI Taxonomy" id="94023"/>
    <lineage>
        <taxon>Eukaryota</taxon>
        <taxon>Fungi</taxon>
        <taxon>Fungi incertae sedis</taxon>
        <taxon>Mucoromycota</taxon>
        <taxon>Glomeromycotina</taxon>
        <taxon>Glomeromycetes</taxon>
        <taxon>Diversisporales</taxon>
        <taxon>Acaulosporaceae</taxon>
        <taxon>Acaulospora</taxon>
    </lineage>
</organism>
<keyword evidence="4" id="KW-1185">Reference proteome</keyword>
<evidence type="ECO:0000313" key="3">
    <source>
        <dbReference type="EMBL" id="CAG8737359.1"/>
    </source>
</evidence>
<evidence type="ECO:0000256" key="1">
    <source>
        <dbReference type="SAM" id="Coils"/>
    </source>
</evidence>
<dbReference type="Proteomes" id="UP000789342">
    <property type="component" value="Unassembled WGS sequence"/>
</dbReference>
<dbReference type="InterPro" id="IPR004875">
    <property type="entry name" value="DDE_SF_endonuclease_dom"/>
</dbReference>
<sequence>PNKTLSKGVIVGTKKSKEHVMVLLTCNALGEKIKPTFIYRYENPQALKNIQKSTLPVFYYWNNKAKYRQLLCENHIQEFDKEMETGILPSKLSILDVIQMTATAWNKITTNTIKNCWIKTGILLLLYDNTKIILSELEEKIEADENTSEEIIEITNKEAIEYLEKLQKYLNQEN</sequence>
<feature type="coiled-coil region" evidence="1">
    <location>
        <begin position="127"/>
        <end position="172"/>
    </location>
</feature>
<evidence type="ECO:0000259" key="2">
    <source>
        <dbReference type="Pfam" id="PF03184"/>
    </source>
</evidence>
<protein>
    <submittedName>
        <fullName evidence="3">5654_t:CDS:1</fullName>
    </submittedName>
</protein>
<dbReference type="GO" id="GO:0003676">
    <property type="term" value="F:nucleic acid binding"/>
    <property type="evidence" value="ECO:0007669"/>
    <property type="project" value="InterPro"/>
</dbReference>
<feature type="domain" description="DDE-1" evidence="2">
    <location>
        <begin position="17"/>
        <end position="84"/>
    </location>
</feature>
<gene>
    <name evidence="3" type="ORF">AMORRO_LOCUS14473</name>
</gene>